<evidence type="ECO:0000256" key="1">
    <source>
        <dbReference type="SAM" id="Coils"/>
    </source>
</evidence>
<feature type="region of interest" description="Disordered" evidence="2">
    <location>
        <begin position="47"/>
        <end position="104"/>
    </location>
</feature>
<feature type="region of interest" description="Disordered" evidence="2">
    <location>
        <begin position="164"/>
        <end position="205"/>
    </location>
</feature>
<feature type="coiled-coil region" evidence="1">
    <location>
        <begin position="243"/>
        <end position="282"/>
    </location>
</feature>
<evidence type="ECO:0000313" key="4">
    <source>
        <dbReference type="Proteomes" id="UP000075229"/>
    </source>
</evidence>
<gene>
    <name evidence="3" type="ORF">A0V01_05415</name>
</gene>
<dbReference type="EMBL" id="CP014811">
    <property type="protein sequence ID" value="AMR76052.1"/>
    <property type="molecule type" value="Genomic_DNA"/>
</dbReference>
<organism evidence="3 4">
    <name type="scientific">Borrelia hermsii</name>
    <dbReference type="NCBI Taxonomy" id="140"/>
    <lineage>
        <taxon>Bacteria</taxon>
        <taxon>Pseudomonadati</taxon>
        <taxon>Spirochaetota</taxon>
        <taxon>Spirochaetia</taxon>
        <taxon>Spirochaetales</taxon>
        <taxon>Borreliaceae</taxon>
        <taxon>Borrelia</taxon>
    </lineage>
</organism>
<feature type="compositionally biased region" description="Acidic residues" evidence="2">
    <location>
        <begin position="164"/>
        <end position="193"/>
    </location>
</feature>
<feature type="compositionally biased region" description="Basic residues" evidence="2">
    <location>
        <begin position="62"/>
        <end position="72"/>
    </location>
</feature>
<proteinExistence type="predicted"/>
<reference evidence="3 4" key="1">
    <citation type="submission" date="2016-03" db="EMBL/GenBank/DDBJ databases">
        <title>Borrelia hermsii Genome sequencing and assembly.</title>
        <authorList>
            <person name="Bontemps-Gallo S."/>
            <person name="Stewart S."/>
        </authorList>
    </citation>
    <scope>NUCLEOTIDE SEQUENCE [LARGE SCALE GENOMIC DNA]</scope>
    <source>
        <strain evidence="3 4">DAH-2E7</strain>
        <plasmid evidence="4">lp28-4 sequence</plasmid>
    </source>
</reference>
<evidence type="ECO:0000313" key="3">
    <source>
        <dbReference type="EMBL" id="AMR76052.1"/>
    </source>
</evidence>
<keyword evidence="1" id="KW-0175">Coiled coil</keyword>
<feature type="compositionally biased region" description="Basic and acidic residues" evidence="2">
    <location>
        <begin position="194"/>
        <end position="204"/>
    </location>
</feature>
<accession>A0AAN0X6I9</accession>
<feature type="compositionally biased region" description="Polar residues" evidence="2">
    <location>
        <begin position="47"/>
        <end position="61"/>
    </location>
</feature>
<dbReference type="AlphaFoldDB" id="A0AAN0X6I9"/>
<dbReference type="Proteomes" id="UP000075229">
    <property type="component" value="Plasmid Unnamed"/>
</dbReference>
<feature type="compositionally biased region" description="Polar residues" evidence="2">
    <location>
        <begin position="87"/>
        <end position="103"/>
    </location>
</feature>
<dbReference type="RefSeq" id="WP_015633330.1">
    <property type="nucleotide sequence ID" value="NZ_CP014811.1"/>
</dbReference>
<keyword evidence="3" id="KW-0614">Plasmid</keyword>
<protein>
    <recommendedName>
        <fullName evidence="5">BBK32-like protein</fullName>
    </recommendedName>
</protein>
<sequence length="362" mass="41595">MKSKTKYLSLSLLLNFISCDLLFNGELKDKSVDLLGKIYSVLDTSKETVNPSDNAHQNSIPKKSRKNKRHTKKDQLPQRISGFTKKGTLQSTEGETNFPSLSGISPVGINYNARPDNFKNTSSSNYLQGNEIIDSNSLDFSYDSAYSLSGQNSFSQDYYEEDEDDYNYNNYDQEDEDEEDDDNYGEYEDEDDKEEARLDKEYKSRSRKTKNSVKKALEIARQIRYDWGTVEFLTMKLDPNYGIRSTKEEKQEYQEKLSKFNKNKLTEDLTKLLSAIEESLNDAIALTNIPEYPGSFQSDLDSKTKLEKLKTEISSLLAKVQVSHKTNYQAYKEIESPKRIPPQTKYELKKVLRLLDGTTGAR</sequence>
<evidence type="ECO:0008006" key="5">
    <source>
        <dbReference type="Google" id="ProtNLM"/>
    </source>
</evidence>
<name>A0AAN0X6I9_BORHE</name>
<evidence type="ECO:0000256" key="2">
    <source>
        <dbReference type="SAM" id="MobiDB-lite"/>
    </source>
</evidence>
<dbReference type="CDD" id="cd22788">
    <property type="entry name" value="BBK32_C"/>
    <property type="match status" value="1"/>
</dbReference>
<geneLocation type="plasmid" evidence="4">
    <name>lp28-4 sequence</name>
</geneLocation>